<evidence type="ECO:0000256" key="3">
    <source>
        <dbReference type="PROSITE-ProRule" id="PRU00335"/>
    </source>
</evidence>
<dbReference type="GO" id="GO:0003677">
    <property type="term" value="F:DNA binding"/>
    <property type="evidence" value="ECO:0007669"/>
    <property type="project" value="UniProtKB-UniRule"/>
</dbReference>
<dbReference type="PROSITE" id="PS50977">
    <property type="entry name" value="HTH_TETR_2"/>
    <property type="match status" value="1"/>
</dbReference>
<dbReference type="RefSeq" id="WP_097038642.1">
    <property type="nucleotide sequence ID" value="NZ_OBEK01000001.1"/>
</dbReference>
<reference evidence="6" key="1">
    <citation type="submission" date="2017-09" db="EMBL/GenBank/DDBJ databases">
        <authorList>
            <person name="Varghese N."/>
            <person name="Submissions S."/>
        </authorList>
    </citation>
    <scope>NUCLEOTIDE SEQUENCE [LARGE SCALE GENOMIC DNA]</scope>
    <source>
        <strain evidence="6">CGMCC 1.8913</strain>
    </source>
</reference>
<dbReference type="InterPro" id="IPR001647">
    <property type="entry name" value="HTH_TetR"/>
</dbReference>
<protein>
    <submittedName>
        <fullName evidence="5">Transcriptional regulator, TetR family</fullName>
    </submittedName>
</protein>
<dbReference type="PANTHER" id="PTHR43479:SF11">
    <property type="entry name" value="ACREF_ENVCD OPERON REPRESSOR-RELATED"/>
    <property type="match status" value="1"/>
</dbReference>
<dbReference type="PRINTS" id="PR00455">
    <property type="entry name" value="HTHTETR"/>
</dbReference>
<feature type="domain" description="HTH tetR-type" evidence="4">
    <location>
        <begin position="10"/>
        <end position="70"/>
    </location>
</feature>
<keyword evidence="2 3" id="KW-0238">DNA-binding</keyword>
<dbReference type="Proteomes" id="UP000219356">
    <property type="component" value="Unassembled WGS sequence"/>
</dbReference>
<evidence type="ECO:0000313" key="6">
    <source>
        <dbReference type="Proteomes" id="UP000219356"/>
    </source>
</evidence>
<keyword evidence="1" id="KW-0678">Repressor</keyword>
<evidence type="ECO:0000259" key="4">
    <source>
        <dbReference type="PROSITE" id="PS50977"/>
    </source>
</evidence>
<dbReference type="SUPFAM" id="SSF46689">
    <property type="entry name" value="Homeodomain-like"/>
    <property type="match status" value="1"/>
</dbReference>
<dbReference type="OrthoDB" id="9812993at2"/>
<dbReference type="PROSITE" id="PS01081">
    <property type="entry name" value="HTH_TETR_1"/>
    <property type="match status" value="1"/>
</dbReference>
<accession>A0A285N1M7</accession>
<gene>
    <name evidence="5" type="ORF">SAMN05421503_0335</name>
</gene>
<dbReference type="InterPro" id="IPR009057">
    <property type="entry name" value="Homeodomain-like_sf"/>
</dbReference>
<dbReference type="EMBL" id="OBEK01000001">
    <property type="protein sequence ID" value="SNZ03340.1"/>
    <property type="molecule type" value="Genomic_DNA"/>
</dbReference>
<evidence type="ECO:0000256" key="1">
    <source>
        <dbReference type="ARBA" id="ARBA00022491"/>
    </source>
</evidence>
<sequence>MNHSQSPKHLLIKKRLLLSARELFRVYGLKKTSIAELTKAVGIAQGSFYAYFSSKEELFFELVEVEEGRIKEELFHLLQEEPMTKHLFKKFLLKSLELIQQNPIIRSLFDKEHMQYLLNKLPPERMEKHIKVDTESLRPMIEHLQQQNIMIKKDPRIISGIIRSFILSFLHQQTIGEDIFEETIALHAEMIADGLIQGG</sequence>
<organism evidence="5 6">
    <name type="scientific">Terribacillus aidingensis</name>
    <dbReference type="NCBI Taxonomy" id="586416"/>
    <lineage>
        <taxon>Bacteria</taxon>
        <taxon>Bacillati</taxon>
        <taxon>Bacillota</taxon>
        <taxon>Bacilli</taxon>
        <taxon>Bacillales</taxon>
        <taxon>Bacillaceae</taxon>
        <taxon>Terribacillus</taxon>
    </lineage>
</organism>
<proteinExistence type="predicted"/>
<dbReference type="PANTHER" id="PTHR43479">
    <property type="entry name" value="ACREF/ENVCD OPERON REPRESSOR-RELATED"/>
    <property type="match status" value="1"/>
</dbReference>
<dbReference type="InterPro" id="IPR050624">
    <property type="entry name" value="HTH-type_Tx_Regulator"/>
</dbReference>
<dbReference type="InterPro" id="IPR023772">
    <property type="entry name" value="DNA-bd_HTH_TetR-type_CS"/>
</dbReference>
<dbReference type="Pfam" id="PF00440">
    <property type="entry name" value="TetR_N"/>
    <property type="match status" value="1"/>
</dbReference>
<keyword evidence="6" id="KW-1185">Reference proteome</keyword>
<dbReference type="Gene3D" id="1.10.357.10">
    <property type="entry name" value="Tetracycline Repressor, domain 2"/>
    <property type="match status" value="1"/>
</dbReference>
<name>A0A285N1M7_9BACI</name>
<evidence type="ECO:0000313" key="5">
    <source>
        <dbReference type="EMBL" id="SNZ03340.1"/>
    </source>
</evidence>
<feature type="DNA-binding region" description="H-T-H motif" evidence="3">
    <location>
        <begin position="33"/>
        <end position="52"/>
    </location>
</feature>
<evidence type="ECO:0000256" key="2">
    <source>
        <dbReference type="ARBA" id="ARBA00023125"/>
    </source>
</evidence>
<dbReference type="AlphaFoldDB" id="A0A285N1M7"/>